<keyword evidence="2" id="KW-0547">Nucleotide-binding</keyword>
<dbReference type="InterPro" id="IPR014813">
    <property type="entry name" value="Gnl3_N_dom"/>
</dbReference>
<dbReference type="InterPro" id="IPR027417">
    <property type="entry name" value="P-loop_NTPase"/>
</dbReference>
<sequence length="651" mass="72460">MPRIRKKTSNRQNTRDRAKITKKAAEQKRKNRKASKKDQTWKSKKKADPGVPNSFPFKDQVLAEIAEEKRKSEEDKIARREAAKAQKSTGAEDEADTPGVSSLGRTVLDRVPLTATSSIVVTPSEDFDIPELIDTALPTLQEALDRADVICEVVDARDVLGGRSGYIEKLVKETEGRIILIINKIDLVPREVLQSWISQLDIPTFLFKSALPVPPTPSSSRDPGPSFFLDPSVILGREQLIAAAKKWSAEKKKSRKSDEPLVLALMGLPSVGKTSILNSLVPSTANKSRRVVAPLIPSGQSAKSLQPTTKTPVEVEIDVDGLKLKVIDTPGWEPVEDEKDEDEDEDEDEQDPEKWDRLEAKLSGDLLRRNLGRVDRVKDVFPLVSYIVERSNHQDLMLAYNIPFFEKGDLEAFLTGLARAQQRIRKHGEPDLEGAARVLLRDWAHNNFPYYSLPSSTSASKMDVDGSNATDKYDMTEILEKCRGKKEMKKESSKGMIRFKGGEIDEREIILDDDYTAMMTATSDDDDDDEIDDEEEIHEEQEDEDEDGIERASASDDEPHDELDDEPVIIGSDEGEVLELSEGTEPSESGSSPEPELRLPSPSSFKPKKRRISEASVAPAKKAKRVSFARNVPGGKEEKNIRGGKKGNGRK</sequence>
<feature type="region of interest" description="Disordered" evidence="5">
    <location>
        <begin position="330"/>
        <end position="354"/>
    </location>
</feature>
<feature type="compositionally biased region" description="Basic and acidic residues" evidence="5">
    <location>
        <begin position="13"/>
        <end position="28"/>
    </location>
</feature>
<feature type="compositionally biased region" description="Basic and acidic residues" evidence="5">
    <location>
        <begin position="66"/>
        <end position="84"/>
    </location>
</feature>
<dbReference type="PANTHER" id="PTHR11089">
    <property type="entry name" value="GTP-BINDING PROTEIN-RELATED"/>
    <property type="match status" value="1"/>
</dbReference>
<dbReference type="Pfam" id="PF01926">
    <property type="entry name" value="MMR_HSR1"/>
    <property type="match status" value="1"/>
</dbReference>
<accession>A0A854QNX6</accession>
<comment type="subcellular location">
    <subcellularLocation>
        <location evidence="1">Nucleus</location>
    </subcellularLocation>
</comment>
<comment type="caution">
    <text evidence="8">The sequence shown here is derived from an EMBL/GenBank/DDBJ whole genome shotgun (WGS) entry which is preliminary data.</text>
</comment>
<keyword evidence="4" id="KW-0539">Nucleus</keyword>
<dbReference type="Pfam" id="PF08701">
    <property type="entry name" value="GN3L_Grn1"/>
    <property type="match status" value="1"/>
</dbReference>
<dbReference type="PANTHER" id="PTHR11089:SF30">
    <property type="entry name" value="GUANINE NUCLEOTIDE-BINDING PROTEIN-LIKE 3 HOMOLOG"/>
    <property type="match status" value="1"/>
</dbReference>
<dbReference type="CDD" id="cd01849">
    <property type="entry name" value="YlqF_related_GTPase"/>
    <property type="match status" value="1"/>
</dbReference>
<feature type="compositionally biased region" description="Basic residues" evidence="5">
    <location>
        <begin position="642"/>
        <end position="651"/>
    </location>
</feature>
<feature type="compositionally biased region" description="Low complexity" evidence="5">
    <location>
        <begin position="580"/>
        <end position="604"/>
    </location>
</feature>
<protein>
    <submittedName>
        <fullName evidence="8">Nuclear GTP-binding protein</fullName>
    </submittedName>
</protein>
<dbReference type="InterPro" id="IPR023179">
    <property type="entry name" value="GTP-bd_ortho_bundle_sf"/>
</dbReference>
<dbReference type="AlphaFoldDB" id="A0A854QNX6"/>
<feature type="region of interest" description="Disordered" evidence="5">
    <location>
        <begin position="520"/>
        <end position="651"/>
    </location>
</feature>
<feature type="domain" description="Guanine nucleotide-binding protein-like 3 N-terminal" evidence="7">
    <location>
        <begin position="14"/>
        <end position="88"/>
    </location>
</feature>
<proteinExistence type="predicted"/>
<dbReference type="Proteomes" id="UP000199727">
    <property type="component" value="Unassembled WGS sequence"/>
</dbReference>
<feature type="region of interest" description="Disordered" evidence="5">
    <location>
        <begin position="1"/>
        <end position="103"/>
    </location>
</feature>
<dbReference type="GO" id="GO:0005525">
    <property type="term" value="F:GTP binding"/>
    <property type="evidence" value="ECO:0007669"/>
    <property type="project" value="UniProtKB-KW"/>
</dbReference>
<dbReference type="OrthoDB" id="10266128at2759"/>
<dbReference type="Gene3D" id="1.10.1580.10">
    <property type="match status" value="1"/>
</dbReference>
<evidence type="ECO:0000256" key="5">
    <source>
        <dbReference type="SAM" id="MobiDB-lite"/>
    </source>
</evidence>
<organism evidence="8 9">
    <name type="scientific">Cryptococcus neoformans Tu259-1</name>
    <dbReference type="NCBI Taxonomy" id="1230072"/>
    <lineage>
        <taxon>Eukaryota</taxon>
        <taxon>Fungi</taxon>
        <taxon>Dikarya</taxon>
        <taxon>Basidiomycota</taxon>
        <taxon>Agaricomycotina</taxon>
        <taxon>Tremellomycetes</taxon>
        <taxon>Tremellales</taxon>
        <taxon>Cryptococcaceae</taxon>
        <taxon>Cryptococcus</taxon>
        <taxon>Cryptococcus neoformans species complex</taxon>
    </lineage>
</organism>
<evidence type="ECO:0000256" key="3">
    <source>
        <dbReference type="ARBA" id="ARBA00023134"/>
    </source>
</evidence>
<name>A0A854QNX6_CRYNE</name>
<evidence type="ECO:0000313" key="8">
    <source>
        <dbReference type="EMBL" id="OXG25895.1"/>
    </source>
</evidence>
<evidence type="ECO:0000259" key="7">
    <source>
        <dbReference type="Pfam" id="PF08701"/>
    </source>
</evidence>
<evidence type="ECO:0000256" key="2">
    <source>
        <dbReference type="ARBA" id="ARBA00022741"/>
    </source>
</evidence>
<feature type="compositionally biased region" description="Acidic residues" evidence="5">
    <location>
        <begin position="334"/>
        <end position="351"/>
    </location>
</feature>
<dbReference type="Gene3D" id="3.40.50.300">
    <property type="entry name" value="P-loop containing nucleotide triphosphate hydrolases"/>
    <property type="match status" value="1"/>
</dbReference>
<dbReference type="EMBL" id="AMKT01000027">
    <property type="protein sequence ID" value="OXG25895.1"/>
    <property type="molecule type" value="Genomic_DNA"/>
</dbReference>
<feature type="compositionally biased region" description="Acidic residues" evidence="5">
    <location>
        <begin position="555"/>
        <end position="579"/>
    </location>
</feature>
<dbReference type="SUPFAM" id="SSF52540">
    <property type="entry name" value="P-loop containing nucleoside triphosphate hydrolases"/>
    <property type="match status" value="2"/>
</dbReference>
<feature type="domain" description="G" evidence="6">
    <location>
        <begin position="263"/>
        <end position="341"/>
    </location>
</feature>
<dbReference type="InterPro" id="IPR050755">
    <property type="entry name" value="TRAFAC_YlqF/YawG_RiboMat"/>
</dbReference>
<evidence type="ECO:0000259" key="6">
    <source>
        <dbReference type="Pfam" id="PF01926"/>
    </source>
</evidence>
<dbReference type="GO" id="GO:0005730">
    <property type="term" value="C:nucleolus"/>
    <property type="evidence" value="ECO:0007669"/>
    <property type="project" value="TreeGrafter"/>
</dbReference>
<reference evidence="8 9" key="1">
    <citation type="submission" date="2017-06" db="EMBL/GenBank/DDBJ databases">
        <title>Global population genomics of the pathogenic fungus Cryptococcus neoformans var. grubii.</title>
        <authorList>
            <person name="Cuomo C."/>
            <person name="Litvintseva A."/>
            <person name="Chen Y."/>
            <person name="Young S."/>
            <person name="Zeng Q."/>
            <person name="Chapman S."/>
            <person name="Gujja S."/>
            <person name="Saif S."/>
            <person name="Birren B."/>
        </authorList>
    </citation>
    <scope>NUCLEOTIDE SEQUENCE [LARGE SCALE GENOMIC DNA]</scope>
    <source>
        <strain evidence="8 9">Tu259-1</strain>
    </source>
</reference>
<feature type="compositionally biased region" description="Acidic residues" evidence="5">
    <location>
        <begin position="523"/>
        <end position="548"/>
    </location>
</feature>
<dbReference type="InterPro" id="IPR006073">
    <property type="entry name" value="GTP-bd"/>
</dbReference>
<evidence type="ECO:0000256" key="1">
    <source>
        <dbReference type="ARBA" id="ARBA00004123"/>
    </source>
</evidence>
<evidence type="ECO:0000256" key="4">
    <source>
        <dbReference type="ARBA" id="ARBA00023242"/>
    </source>
</evidence>
<gene>
    <name evidence="8" type="ORF">C361_01855</name>
</gene>
<keyword evidence="3" id="KW-0342">GTP-binding</keyword>
<evidence type="ECO:0000313" key="9">
    <source>
        <dbReference type="Proteomes" id="UP000199727"/>
    </source>
</evidence>